<dbReference type="Proteomes" id="UP000249203">
    <property type="component" value="Unassembled WGS sequence"/>
</dbReference>
<dbReference type="PANTHER" id="PTHR30578:SF0">
    <property type="entry name" value="ION-TRANSLOCATING OXIDOREDUCTASE COMPLEX SUBUNIT D"/>
    <property type="match status" value="1"/>
</dbReference>
<reference evidence="13 15" key="1">
    <citation type="journal article" date="2018" name="Front. Microbiol.">
        <title>Genome-Based Analysis Reveals the Taxonomy and Diversity of the Family Idiomarinaceae.</title>
        <authorList>
            <person name="Liu Y."/>
            <person name="Lai Q."/>
            <person name="Shao Z."/>
        </authorList>
    </citation>
    <scope>NUCLEOTIDE SEQUENCE [LARGE SCALE GENOMIC DNA]</scope>
    <source>
        <strain evidence="13 15">CF12-14</strain>
    </source>
</reference>
<keyword evidence="2 10" id="KW-0597">Phosphoprotein</keyword>
<keyword evidence="7 10" id="KW-0249">Electron transport</keyword>
<dbReference type="InterPro" id="IPR011303">
    <property type="entry name" value="RnfD_bac"/>
</dbReference>
<dbReference type="Pfam" id="PF03116">
    <property type="entry name" value="NQR2_RnfD_RnfE"/>
    <property type="match status" value="1"/>
</dbReference>
<proteinExistence type="inferred from homology"/>
<comment type="similarity">
    <text evidence="10">Belongs to the NqrB/RnfD family.</text>
</comment>
<keyword evidence="9 10" id="KW-0472">Membrane</keyword>
<comment type="cofactor">
    <cofactor evidence="10">
        <name>FMN</name>
        <dbReference type="ChEBI" id="CHEBI:58210"/>
    </cofactor>
</comment>
<evidence type="ECO:0000256" key="8">
    <source>
        <dbReference type="ARBA" id="ARBA00022989"/>
    </source>
</evidence>
<evidence type="ECO:0000256" key="10">
    <source>
        <dbReference type="HAMAP-Rule" id="MF_00462"/>
    </source>
</evidence>
<feature type="transmembrane region" description="Helical" evidence="10">
    <location>
        <begin position="125"/>
        <end position="143"/>
    </location>
</feature>
<dbReference type="NCBIfam" id="NF002011">
    <property type="entry name" value="PRK00816.1"/>
    <property type="match status" value="1"/>
</dbReference>
<evidence type="ECO:0000256" key="5">
    <source>
        <dbReference type="ARBA" id="ARBA00022692"/>
    </source>
</evidence>
<evidence type="ECO:0000313" key="14">
    <source>
        <dbReference type="Proteomes" id="UP000249203"/>
    </source>
</evidence>
<name>A0A327X3T6_9GAMM</name>
<feature type="transmembrane region" description="Helical" evidence="10">
    <location>
        <begin position="95"/>
        <end position="113"/>
    </location>
</feature>
<protein>
    <recommendedName>
        <fullName evidence="10">Ion-translocating oxidoreductase complex subunit D</fullName>
        <ecNumber evidence="10">7.-.-.-</ecNumber>
    </recommendedName>
    <alternativeName>
        <fullName evidence="10">Rnf electron transport complex subunit D</fullName>
    </alternativeName>
</protein>
<comment type="subunit">
    <text evidence="10">The complex is composed of six subunits: RnfA, RnfB, RnfC, RnfD, RnfE and RnfG.</text>
</comment>
<feature type="transmembrane region" description="Helical" evidence="10">
    <location>
        <begin position="304"/>
        <end position="321"/>
    </location>
</feature>
<evidence type="ECO:0000313" key="15">
    <source>
        <dbReference type="Proteomes" id="UP000287865"/>
    </source>
</evidence>
<feature type="transmembrane region" description="Helical" evidence="10">
    <location>
        <begin position="215"/>
        <end position="239"/>
    </location>
</feature>
<feature type="modified residue" description="FMN phosphoryl threonine" evidence="10">
    <location>
        <position position="192"/>
    </location>
</feature>
<feature type="region of interest" description="Disordered" evidence="11">
    <location>
        <begin position="351"/>
        <end position="372"/>
    </location>
</feature>
<feature type="transmembrane region" description="Helical" evidence="10">
    <location>
        <begin position="273"/>
        <end position="292"/>
    </location>
</feature>
<dbReference type="OrthoDB" id="9776359at2"/>
<dbReference type="InterPro" id="IPR004338">
    <property type="entry name" value="NqrB/RnfD"/>
</dbReference>
<keyword evidence="3 10" id="KW-0285">Flavoprotein</keyword>
<evidence type="ECO:0000256" key="6">
    <source>
        <dbReference type="ARBA" id="ARBA00022967"/>
    </source>
</evidence>
<keyword evidence="5 10" id="KW-0812">Transmembrane</keyword>
<comment type="caution">
    <text evidence="12">The sequence shown here is derived from an EMBL/GenBank/DDBJ whole genome shotgun (WGS) entry which is preliminary data.</text>
</comment>
<keyword evidence="8 10" id="KW-1133">Transmembrane helix</keyword>
<evidence type="ECO:0000313" key="13">
    <source>
        <dbReference type="EMBL" id="RUO28612.1"/>
    </source>
</evidence>
<evidence type="ECO:0000256" key="1">
    <source>
        <dbReference type="ARBA" id="ARBA00022448"/>
    </source>
</evidence>
<comment type="function">
    <text evidence="10">Part of a membrane-bound complex that couples electron transfer with translocation of ions across the membrane.</text>
</comment>
<evidence type="ECO:0000256" key="4">
    <source>
        <dbReference type="ARBA" id="ARBA00022643"/>
    </source>
</evidence>
<keyword evidence="15" id="KW-1185">Reference proteome</keyword>
<evidence type="ECO:0000256" key="7">
    <source>
        <dbReference type="ARBA" id="ARBA00022982"/>
    </source>
</evidence>
<evidence type="ECO:0000256" key="9">
    <source>
        <dbReference type="ARBA" id="ARBA00023136"/>
    </source>
</evidence>
<keyword evidence="10" id="KW-0997">Cell inner membrane</keyword>
<dbReference type="RefSeq" id="WP_111568267.1">
    <property type="nucleotide sequence ID" value="NZ_PIPK01000001.1"/>
</dbReference>
<feature type="transmembrane region" description="Helical" evidence="10">
    <location>
        <begin position="20"/>
        <end position="38"/>
    </location>
</feature>
<dbReference type="EMBL" id="QLMD01000001">
    <property type="protein sequence ID" value="RAK01800.1"/>
    <property type="molecule type" value="Genomic_DNA"/>
</dbReference>
<feature type="compositionally biased region" description="Polar residues" evidence="11">
    <location>
        <begin position="363"/>
        <end position="372"/>
    </location>
</feature>
<comment type="subcellular location">
    <subcellularLocation>
        <location evidence="10">Cell inner membrane</location>
        <topology evidence="10">Multi-pass membrane protein</topology>
    </subcellularLocation>
</comment>
<evidence type="ECO:0000313" key="12">
    <source>
        <dbReference type="EMBL" id="RAK01800.1"/>
    </source>
</evidence>
<keyword evidence="1 10" id="KW-0813">Transport</keyword>
<dbReference type="GO" id="GO:0055085">
    <property type="term" value="P:transmembrane transport"/>
    <property type="evidence" value="ECO:0007669"/>
    <property type="project" value="InterPro"/>
</dbReference>
<dbReference type="NCBIfam" id="TIGR01946">
    <property type="entry name" value="rnfD"/>
    <property type="match status" value="1"/>
</dbReference>
<feature type="transmembrane region" description="Helical" evidence="10">
    <location>
        <begin position="246"/>
        <end position="267"/>
    </location>
</feature>
<dbReference type="HAMAP" id="MF_00462">
    <property type="entry name" value="RsxD_RnfD"/>
    <property type="match status" value="1"/>
</dbReference>
<dbReference type="EMBL" id="PIPK01000001">
    <property type="protein sequence ID" value="RUO28612.1"/>
    <property type="molecule type" value="Genomic_DNA"/>
</dbReference>
<dbReference type="Proteomes" id="UP000287865">
    <property type="component" value="Unassembled WGS sequence"/>
</dbReference>
<gene>
    <name evidence="10" type="primary">rnfD</name>
    <name evidence="12" type="ORF">B0I24_101439</name>
    <name evidence="13" type="ORF">CWE07_02125</name>
</gene>
<dbReference type="EC" id="7.-.-.-" evidence="10"/>
<evidence type="ECO:0000256" key="3">
    <source>
        <dbReference type="ARBA" id="ARBA00022630"/>
    </source>
</evidence>
<accession>A0A327X3T6</accession>
<dbReference type="GO" id="GO:0022900">
    <property type="term" value="P:electron transport chain"/>
    <property type="evidence" value="ECO:0007669"/>
    <property type="project" value="UniProtKB-UniRule"/>
</dbReference>
<evidence type="ECO:0000256" key="11">
    <source>
        <dbReference type="SAM" id="MobiDB-lite"/>
    </source>
</evidence>
<dbReference type="GO" id="GO:0005886">
    <property type="term" value="C:plasma membrane"/>
    <property type="evidence" value="ECO:0007669"/>
    <property type="project" value="UniProtKB-SubCell"/>
</dbReference>
<dbReference type="AlphaFoldDB" id="A0A327X3T6"/>
<evidence type="ECO:0000256" key="2">
    <source>
        <dbReference type="ARBA" id="ARBA00022553"/>
    </source>
</evidence>
<dbReference type="PANTHER" id="PTHR30578">
    <property type="entry name" value="ELECTRON TRANSPORT COMPLEX PROTEIN RNFD"/>
    <property type="match status" value="1"/>
</dbReference>
<sequence>MSFYIASSPHAHQRRTTSQLMRIVALAMIPGIIAQWYFFGWGVLLQIGLAVATAYAAEALCLQARERSAFGGLRDNTALVTALLLAVSIPPLAPWWVIVIGVAFSIVVVKHLYGGVGQNLFNPAMAGYVVLLISFPVQMTSWLPPIELAGSHPSLWESIHIMLFQYSTAGYSVEQLRMVETGALLDAVVMATPLDHIRSDLSQGMTLSESLRAPIFAGIAGLGWQWVNLAYLAGGLVLLQQRVIQWHIPVSILATLALCAGIGSVIAPDTLPGLDIHLLSGATMLGAFFIATDPVSAATSNRGRLVYGALIALLVYLIRSFGGYPDAVAFAVLLANLCVPIIDKYTKPTTYGHGSAARRDTKQASSSSKGGN</sequence>
<keyword evidence="4 10" id="KW-0288">FMN</keyword>
<reference evidence="12 14" key="2">
    <citation type="submission" date="2018-06" db="EMBL/GenBank/DDBJ databases">
        <title>Genomic Encyclopedia of Type Strains, Phase III (KMG-III): the genomes of soil and plant-associated and newly described type strains.</title>
        <authorList>
            <person name="Whitman W."/>
        </authorList>
    </citation>
    <scope>NUCLEOTIDE SEQUENCE [LARGE SCALE GENOMIC DNA]</scope>
    <source>
        <strain evidence="12 14">CGMCC 1.15366</strain>
    </source>
</reference>
<keyword evidence="10" id="KW-1003">Cell membrane</keyword>
<organism evidence="12 14">
    <name type="scientific">Aliidiomarina maris</name>
    <dbReference type="NCBI Taxonomy" id="531312"/>
    <lineage>
        <taxon>Bacteria</taxon>
        <taxon>Pseudomonadati</taxon>
        <taxon>Pseudomonadota</taxon>
        <taxon>Gammaproteobacteria</taxon>
        <taxon>Alteromonadales</taxon>
        <taxon>Idiomarinaceae</taxon>
        <taxon>Aliidiomarina</taxon>
    </lineage>
</organism>
<keyword evidence="6 10" id="KW-1278">Translocase</keyword>